<keyword evidence="3" id="KW-1185">Reference proteome</keyword>
<dbReference type="SUPFAM" id="SSF51261">
    <property type="entry name" value="Duplicated hybrid motif"/>
    <property type="match status" value="1"/>
</dbReference>
<organism evidence="2 3">
    <name type="scientific">Bacillus xiapuensis</name>
    <dbReference type="NCBI Taxonomy" id="2014075"/>
    <lineage>
        <taxon>Bacteria</taxon>
        <taxon>Bacillati</taxon>
        <taxon>Bacillota</taxon>
        <taxon>Bacilli</taxon>
        <taxon>Bacillales</taxon>
        <taxon>Bacillaceae</taxon>
        <taxon>Bacillus</taxon>
    </lineage>
</organism>
<dbReference type="InterPro" id="IPR011055">
    <property type="entry name" value="Dup_hybrid_motif"/>
</dbReference>
<dbReference type="InterPro" id="IPR050570">
    <property type="entry name" value="Cell_wall_metabolism_enzyme"/>
</dbReference>
<dbReference type="RefSeq" id="WP_327967177.1">
    <property type="nucleotide sequence ID" value="NZ_JARMQG010000084.1"/>
</dbReference>
<gene>
    <name evidence="2" type="ORF">P4447_07385</name>
</gene>
<dbReference type="Gene3D" id="2.70.70.10">
    <property type="entry name" value="Glucose Permease (Domain IIA)"/>
    <property type="match status" value="1"/>
</dbReference>
<comment type="caution">
    <text evidence="2">The sequence shown here is derived from an EMBL/GenBank/DDBJ whole genome shotgun (WGS) entry which is preliminary data.</text>
</comment>
<dbReference type="CDD" id="cd12797">
    <property type="entry name" value="M23_peptidase"/>
    <property type="match status" value="1"/>
</dbReference>
<dbReference type="Proteomes" id="UP001330749">
    <property type="component" value="Unassembled WGS sequence"/>
</dbReference>
<evidence type="ECO:0000259" key="1">
    <source>
        <dbReference type="Pfam" id="PF01551"/>
    </source>
</evidence>
<dbReference type="PANTHER" id="PTHR21666:SF270">
    <property type="entry name" value="MUREIN HYDROLASE ACTIVATOR ENVC"/>
    <property type="match status" value="1"/>
</dbReference>
<feature type="domain" description="M23ase beta-sheet core" evidence="1">
    <location>
        <begin position="19"/>
        <end position="119"/>
    </location>
</feature>
<proteinExistence type="predicted"/>
<accession>A0ABU6N7V2</accession>
<evidence type="ECO:0000313" key="3">
    <source>
        <dbReference type="Proteomes" id="UP001330749"/>
    </source>
</evidence>
<dbReference type="InterPro" id="IPR016047">
    <property type="entry name" value="M23ase_b-sheet_dom"/>
</dbReference>
<protein>
    <submittedName>
        <fullName evidence="2">M23 family metallopeptidase</fullName>
    </submittedName>
</protein>
<dbReference type="Pfam" id="PF01551">
    <property type="entry name" value="Peptidase_M23"/>
    <property type="match status" value="1"/>
</dbReference>
<dbReference type="PANTHER" id="PTHR21666">
    <property type="entry name" value="PEPTIDASE-RELATED"/>
    <property type="match status" value="1"/>
</dbReference>
<name>A0ABU6N7V2_9BACI</name>
<reference evidence="2 3" key="1">
    <citation type="submission" date="2023-03" db="EMBL/GenBank/DDBJ databases">
        <title>Bacillus Genome Sequencing.</title>
        <authorList>
            <person name="Dunlap C."/>
        </authorList>
    </citation>
    <scope>NUCLEOTIDE SEQUENCE [LARGE SCALE GENOMIC DNA]</scope>
    <source>
        <strain evidence="2 3">B-14544</strain>
    </source>
</reference>
<dbReference type="EMBL" id="JARMQG010000084">
    <property type="protein sequence ID" value="MED3562274.1"/>
    <property type="molecule type" value="Genomic_DNA"/>
</dbReference>
<evidence type="ECO:0000313" key="2">
    <source>
        <dbReference type="EMBL" id="MED3562274.1"/>
    </source>
</evidence>
<sequence>MNYQITSRFLQQESFRNRGHSGIDFAMPNGTPLRSIQDGVIEKVTHYKDNIGNGVLVRWNDGKVAIYGHMSKTSVNVGDKVHAGDLLGYSGNSGHVVGANGGYHLHFGLKNAEGNFINPSAYIEDIQNMNVKEFVQHIPKPYIPNDVVEPTQLKFSFFDYMKQHMDMIGNSLPDIKVNLISFFHLTDYSPFVQLLKNLVKLLFIHF</sequence>